<reference evidence="3" key="1">
    <citation type="submission" date="2023-10" db="EMBL/GenBank/DDBJ databases">
        <title>Chromosome-level genome of the transformable northern wattle, Acacia crassicarpa.</title>
        <authorList>
            <person name="Massaro I."/>
            <person name="Sinha N.R."/>
            <person name="Poethig S."/>
            <person name="Leichty A.R."/>
        </authorList>
    </citation>
    <scope>NUCLEOTIDE SEQUENCE</scope>
    <source>
        <strain evidence="3">Acra3RX</strain>
        <tissue evidence="3">Leaf</tissue>
    </source>
</reference>
<protein>
    <recommendedName>
        <fullName evidence="2">AB hydrolase-1 domain-containing protein</fullName>
    </recommendedName>
</protein>
<dbReference type="SUPFAM" id="SSF53474">
    <property type="entry name" value="alpha/beta-Hydrolases"/>
    <property type="match status" value="1"/>
</dbReference>
<feature type="domain" description="AB hydrolase-1" evidence="2">
    <location>
        <begin position="78"/>
        <end position="336"/>
    </location>
</feature>
<dbReference type="PANTHER" id="PTHR45763">
    <property type="entry name" value="HYDROLASE, ALPHA/BETA FOLD FAMILY PROTEIN, EXPRESSED-RELATED"/>
    <property type="match status" value="1"/>
</dbReference>
<name>A0AAE1JQT9_9FABA</name>
<evidence type="ECO:0000259" key="2">
    <source>
        <dbReference type="Pfam" id="PF12697"/>
    </source>
</evidence>
<dbReference type="Proteomes" id="UP001293593">
    <property type="component" value="Unassembled WGS sequence"/>
</dbReference>
<accession>A0AAE1JQT9</accession>
<dbReference type="PANTHER" id="PTHR45763:SF51">
    <property type="entry name" value="ALPHA_BETA-HYDROLASES SUPERFAMILY PROTEIN"/>
    <property type="match status" value="1"/>
</dbReference>
<dbReference type="InterPro" id="IPR000073">
    <property type="entry name" value="AB_hydrolase_1"/>
</dbReference>
<keyword evidence="4" id="KW-1185">Reference proteome</keyword>
<dbReference type="InterPro" id="IPR029058">
    <property type="entry name" value="AB_hydrolase_fold"/>
</dbReference>
<gene>
    <name evidence="3" type="ORF">QN277_021258</name>
</gene>
<evidence type="ECO:0000256" key="1">
    <source>
        <dbReference type="SAM" id="Phobius"/>
    </source>
</evidence>
<proteinExistence type="predicted"/>
<dbReference type="AlphaFoldDB" id="A0AAE1JQT9"/>
<dbReference type="EMBL" id="JAWXYG010000005">
    <property type="protein sequence ID" value="KAK4272747.1"/>
    <property type="molecule type" value="Genomic_DNA"/>
</dbReference>
<keyword evidence="1" id="KW-0812">Transmembrane</keyword>
<dbReference type="Pfam" id="PF12697">
    <property type="entry name" value="Abhydrolase_6"/>
    <property type="match status" value="1"/>
</dbReference>
<feature type="transmembrane region" description="Helical" evidence="1">
    <location>
        <begin position="12"/>
        <end position="33"/>
    </location>
</feature>
<organism evidence="3 4">
    <name type="scientific">Acacia crassicarpa</name>
    <name type="common">northern wattle</name>
    <dbReference type="NCBI Taxonomy" id="499986"/>
    <lineage>
        <taxon>Eukaryota</taxon>
        <taxon>Viridiplantae</taxon>
        <taxon>Streptophyta</taxon>
        <taxon>Embryophyta</taxon>
        <taxon>Tracheophyta</taxon>
        <taxon>Spermatophyta</taxon>
        <taxon>Magnoliopsida</taxon>
        <taxon>eudicotyledons</taxon>
        <taxon>Gunneridae</taxon>
        <taxon>Pentapetalae</taxon>
        <taxon>rosids</taxon>
        <taxon>fabids</taxon>
        <taxon>Fabales</taxon>
        <taxon>Fabaceae</taxon>
        <taxon>Caesalpinioideae</taxon>
        <taxon>mimosoid clade</taxon>
        <taxon>Acacieae</taxon>
        <taxon>Acacia</taxon>
    </lineage>
</organism>
<sequence>MLTGVYRKIPSGLLKTASAIMCGGFLAWAFLAIRPPPPKICGSADGPPITAPRIKLRDGRHLAYKEHGVPKDEAKHKIIYVHGFDNCRHDAVVANTLSPEITESLGVYIVSFDRPGYGESDPDPNRTVKSLALDIEELADQLQLGTRFYVIGFSMGGQVIWSCLKYIPHRLAGAALLAPVINYWWPGLPANLTKEVYSQKNLKDQWAFRASHYFPWLTYLWFHASSTSARSPDNLSRQDLELISKMADRTNYVAQVRQQGEHESLHRDIIIGMGKWEFSPTDLENPFPNNEGSVHLWQGDEDVPVPVKLQRYIAQKLPWIQYHEIPGAGHLFPLADGMSDAIVKSLISGNEASI</sequence>
<dbReference type="FunFam" id="3.40.50.1820:FF:000270">
    <property type="entry name" value="Alpha/beta-Hydrolases superfamily protein"/>
    <property type="match status" value="1"/>
</dbReference>
<comment type="caution">
    <text evidence="3">The sequence shown here is derived from an EMBL/GenBank/DDBJ whole genome shotgun (WGS) entry which is preliminary data.</text>
</comment>
<dbReference type="Gene3D" id="3.40.50.1820">
    <property type="entry name" value="alpha/beta hydrolase"/>
    <property type="match status" value="1"/>
</dbReference>
<keyword evidence="1" id="KW-1133">Transmembrane helix</keyword>
<evidence type="ECO:0000313" key="3">
    <source>
        <dbReference type="EMBL" id="KAK4272747.1"/>
    </source>
</evidence>
<evidence type="ECO:0000313" key="4">
    <source>
        <dbReference type="Proteomes" id="UP001293593"/>
    </source>
</evidence>
<keyword evidence="1" id="KW-0472">Membrane</keyword>